<feature type="transmembrane region" description="Helical" evidence="1">
    <location>
        <begin position="6"/>
        <end position="26"/>
    </location>
</feature>
<dbReference type="OrthoDB" id="7632202at2"/>
<sequence length="88" mass="10709">MLHFMRLVVIFIMTLAVLYNALTFYMRTCQRWRLKRLWQHERPALDQATFVKRRMAEFEDSFKRKLAHLVYVTPPSAIVLIIYVINFM</sequence>
<keyword evidence="3" id="KW-1185">Reference proteome</keyword>
<dbReference type="EMBL" id="PVTK01000001">
    <property type="protein sequence ID" value="PRY66711.1"/>
    <property type="molecule type" value="Genomic_DNA"/>
</dbReference>
<keyword evidence="1" id="KW-0812">Transmembrane</keyword>
<feature type="transmembrane region" description="Helical" evidence="1">
    <location>
        <begin position="66"/>
        <end position="85"/>
    </location>
</feature>
<evidence type="ECO:0000313" key="2">
    <source>
        <dbReference type="EMBL" id="PRY66711.1"/>
    </source>
</evidence>
<dbReference type="Proteomes" id="UP000237647">
    <property type="component" value="Unassembled WGS sequence"/>
</dbReference>
<dbReference type="AlphaFoldDB" id="A0A2T0V9A1"/>
<proteinExistence type="predicted"/>
<organism evidence="2 3">
    <name type="scientific">Vreelandella songnenensis</name>
    <dbReference type="NCBI Taxonomy" id="1176243"/>
    <lineage>
        <taxon>Bacteria</taxon>
        <taxon>Pseudomonadati</taxon>
        <taxon>Pseudomonadota</taxon>
        <taxon>Gammaproteobacteria</taxon>
        <taxon>Oceanospirillales</taxon>
        <taxon>Halomonadaceae</taxon>
        <taxon>Vreelandella</taxon>
    </lineage>
</organism>
<accession>A0A2T0V9A1</accession>
<evidence type="ECO:0000313" key="3">
    <source>
        <dbReference type="Proteomes" id="UP000237647"/>
    </source>
</evidence>
<keyword evidence="1" id="KW-1133">Transmembrane helix</keyword>
<gene>
    <name evidence="2" type="ORF">B0H98_101706</name>
</gene>
<comment type="caution">
    <text evidence="2">The sequence shown here is derived from an EMBL/GenBank/DDBJ whole genome shotgun (WGS) entry which is preliminary data.</text>
</comment>
<dbReference type="RefSeq" id="WP_106373657.1">
    <property type="nucleotide sequence ID" value="NZ_PVTK01000001.1"/>
</dbReference>
<reference evidence="2 3" key="1">
    <citation type="submission" date="2018-03" db="EMBL/GenBank/DDBJ databases">
        <title>Genomic Encyclopedia of Type Strains, Phase III (KMG-III): the genomes of soil and plant-associated and newly described type strains.</title>
        <authorList>
            <person name="Whitman W."/>
        </authorList>
    </citation>
    <scope>NUCLEOTIDE SEQUENCE [LARGE SCALE GENOMIC DNA]</scope>
    <source>
        <strain evidence="2 3">CGMCC 1.12152</strain>
    </source>
</reference>
<protein>
    <submittedName>
        <fullName evidence="2">Uncharacterized protein</fullName>
    </submittedName>
</protein>
<name>A0A2T0V9A1_9GAMM</name>
<evidence type="ECO:0000256" key="1">
    <source>
        <dbReference type="SAM" id="Phobius"/>
    </source>
</evidence>
<keyword evidence="1" id="KW-0472">Membrane</keyword>